<dbReference type="GO" id="GO:0006285">
    <property type="term" value="P:base-excision repair, AP site formation"/>
    <property type="evidence" value="ECO:0007669"/>
    <property type="project" value="TreeGrafter"/>
</dbReference>
<dbReference type="InterPro" id="IPR023170">
    <property type="entry name" value="HhH_base_excis_C"/>
</dbReference>
<sequence>MIDCGELQNQSLAALSKRLGISDRYLRMLFEQYLGMSPKQYAQYQQLMFAKQLLHSSSMSVTEIGFAAGFNSTRRFNDAFQKILQLTPSQIRRKEFDGMGTNRIVLPYRGALNWQHMLDFYRLRAIEGVEQVTEDAYLRNVSLDDCQARFKVTQGEGYLEMAFDIEDVTKLLSLVTGVRRMFDLDADICTVEQHLEYIAPGLVKTQGIRIPGVWSAWEAGVRAVLGQQVSVKAAIGQLNLLVETLSNDQQVSHFPTPEAIACADVSFLRMPQSRKDTLVRFAQYMQQNPEADPQQWLELKGIGPWTVSYAQLRGQSQPDCFLDKDLVVKKAMPNYPSLNTHTASPWGSYATFHLWNQS</sequence>
<keyword evidence="5" id="KW-0234">DNA repair</keyword>
<evidence type="ECO:0000256" key="2">
    <source>
        <dbReference type="ARBA" id="ARBA00023015"/>
    </source>
</evidence>
<feature type="domain" description="HTH araC/xylS-type" evidence="6">
    <location>
        <begin position="1"/>
        <end position="94"/>
    </location>
</feature>
<reference evidence="8" key="1">
    <citation type="submission" date="2019-07" db="EMBL/GenBank/DDBJ databases">
        <title>Complete Genome Sequences of Vibrion rotiferianus strain AM7.</title>
        <authorList>
            <person name="Miyazaki K."/>
            <person name="Wiseschart A."/>
            <person name="Pootanakit K."/>
            <person name="Ishimori K."/>
            <person name="Kitahara K."/>
        </authorList>
    </citation>
    <scope>NUCLEOTIDE SEQUENCE [LARGE SCALE GENOMIC DNA]</scope>
    <source>
        <strain evidence="8">AM7</strain>
    </source>
</reference>
<dbReference type="Proteomes" id="UP000315115">
    <property type="component" value="Chromosome 2"/>
</dbReference>
<dbReference type="GO" id="GO:0006307">
    <property type="term" value="P:DNA alkylation repair"/>
    <property type="evidence" value="ECO:0007669"/>
    <property type="project" value="TreeGrafter"/>
</dbReference>
<evidence type="ECO:0000313" key="8">
    <source>
        <dbReference type="Proteomes" id="UP000315115"/>
    </source>
</evidence>
<dbReference type="PROSITE" id="PS00041">
    <property type="entry name" value="HTH_ARAC_FAMILY_1"/>
    <property type="match status" value="1"/>
</dbReference>
<proteinExistence type="predicted"/>
<dbReference type="GO" id="GO:0003700">
    <property type="term" value="F:DNA-binding transcription factor activity"/>
    <property type="evidence" value="ECO:0007669"/>
    <property type="project" value="InterPro"/>
</dbReference>
<evidence type="ECO:0000256" key="1">
    <source>
        <dbReference type="ARBA" id="ARBA00022763"/>
    </source>
</evidence>
<evidence type="ECO:0000313" key="7">
    <source>
        <dbReference type="EMBL" id="BBL91443.1"/>
    </source>
</evidence>
<dbReference type="SUPFAM" id="SSF55945">
    <property type="entry name" value="TATA-box binding protein-like"/>
    <property type="match status" value="1"/>
</dbReference>
<gene>
    <name evidence="7" type="ORF">VroAM7_40960</name>
</gene>
<evidence type="ECO:0000256" key="3">
    <source>
        <dbReference type="ARBA" id="ARBA00023125"/>
    </source>
</evidence>
<dbReference type="InterPro" id="IPR018060">
    <property type="entry name" value="HTH_AraC"/>
</dbReference>
<dbReference type="InterPro" id="IPR010316">
    <property type="entry name" value="AlkA_N"/>
</dbReference>
<dbReference type="Gene3D" id="1.10.340.30">
    <property type="entry name" value="Hypothetical protein, domain 2"/>
    <property type="match status" value="1"/>
</dbReference>
<dbReference type="SMART" id="SM01009">
    <property type="entry name" value="AlkA_N"/>
    <property type="match status" value="1"/>
</dbReference>
<keyword evidence="2" id="KW-0805">Transcription regulation</keyword>
<dbReference type="SUPFAM" id="SSF46689">
    <property type="entry name" value="Homeodomain-like"/>
    <property type="match status" value="1"/>
</dbReference>
<evidence type="ECO:0000256" key="4">
    <source>
        <dbReference type="ARBA" id="ARBA00023163"/>
    </source>
</evidence>
<dbReference type="GO" id="GO:0008725">
    <property type="term" value="F:DNA-3-methyladenine glycosylase activity"/>
    <property type="evidence" value="ECO:0007669"/>
    <property type="project" value="TreeGrafter"/>
</dbReference>
<evidence type="ECO:0000259" key="6">
    <source>
        <dbReference type="PROSITE" id="PS01124"/>
    </source>
</evidence>
<dbReference type="AlphaFoldDB" id="A0A510ICJ5"/>
<dbReference type="GO" id="GO:0043916">
    <property type="term" value="F:DNA-7-methylguanine glycosylase activity"/>
    <property type="evidence" value="ECO:0007669"/>
    <property type="project" value="TreeGrafter"/>
</dbReference>
<dbReference type="Pfam" id="PF12833">
    <property type="entry name" value="HTH_18"/>
    <property type="match status" value="1"/>
</dbReference>
<dbReference type="InterPro" id="IPR051912">
    <property type="entry name" value="Alkylbase_DNA_Glycosylase/TA"/>
</dbReference>
<dbReference type="InterPro" id="IPR011257">
    <property type="entry name" value="DNA_glycosylase"/>
</dbReference>
<name>A0A510ICJ5_9VIBR</name>
<dbReference type="PROSITE" id="PS01124">
    <property type="entry name" value="HTH_ARAC_FAMILY_2"/>
    <property type="match status" value="1"/>
</dbReference>
<dbReference type="PANTHER" id="PTHR43003:SF13">
    <property type="entry name" value="DNA-3-METHYLADENINE GLYCOSYLASE 2"/>
    <property type="match status" value="1"/>
</dbReference>
<dbReference type="GO" id="GO:0005737">
    <property type="term" value="C:cytoplasm"/>
    <property type="evidence" value="ECO:0007669"/>
    <property type="project" value="TreeGrafter"/>
</dbReference>
<dbReference type="Gene3D" id="1.10.10.60">
    <property type="entry name" value="Homeodomain-like"/>
    <property type="match status" value="1"/>
</dbReference>
<evidence type="ECO:0000256" key="5">
    <source>
        <dbReference type="ARBA" id="ARBA00023204"/>
    </source>
</evidence>
<dbReference type="InterPro" id="IPR018062">
    <property type="entry name" value="HTH_AraC-typ_CS"/>
</dbReference>
<organism evidence="7 8">
    <name type="scientific">Vibrio rotiferianus</name>
    <dbReference type="NCBI Taxonomy" id="190895"/>
    <lineage>
        <taxon>Bacteria</taxon>
        <taxon>Pseudomonadati</taxon>
        <taxon>Pseudomonadota</taxon>
        <taxon>Gammaproteobacteria</taxon>
        <taxon>Vibrionales</taxon>
        <taxon>Vibrionaceae</taxon>
        <taxon>Vibrio</taxon>
    </lineage>
</organism>
<dbReference type="SUPFAM" id="SSF48150">
    <property type="entry name" value="DNA-glycosylase"/>
    <property type="match status" value="1"/>
</dbReference>
<dbReference type="GO" id="GO:0032993">
    <property type="term" value="C:protein-DNA complex"/>
    <property type="evidence" value="ECO:0007669"/>
    <property type="project" value="TreeGrafter"/>
</dbReference>
<dbReference type="SMART" id="SM00342">
    <property type="entry name" value="HTH_ARAC"/>
    <property type="match status" value="1"/>
</dbReference>
<dbReference type="GO" id="GO:0043565">
    <property type="term" value="F:sequence-specific DNA binding"/>
    <property type="evidence" value="ECO:0007669"/>
    <property type="project" value="InterPro"/>
</dbReference>
<dbReference type="InterPro" id="IPR009057">
    <property type="entry name" value="Homeodomain-like_sf"/>
</dbReference>
<keyword evidence="3" id="KW-0238">DNA-binding</keyword>
<keyword evidence="1" id="KW-0227">DNA damage</keyword>
<dbReference type="GO" id="GO:0032131">
    <property type="term" value="F:alkylated DNA binding"/>
    <property type="evidence" value="ECO:0007669"/>
    <property type="project" value="TreeGrafter"/>
</dbReference>
<keyword evidence="4" id="KW-0804">Transcription</keyword>
<dbReference type="Pfam" id="PF06029">
    <property type="entry name" value="AlkA_N"/>
    <property type="match status" value="1"/>
</dbReference>
<protein>
    <submittedName>
        <fullName evidence="7">3-methyladenine DNA glycosylase</fullName>
    </submittedName>
</protein>
<dbReference type="InterPro" id="IPR037046">
    <property type="entry name" value="AlkA_N_sf"/>
</dbReference>
<dbReference type="EMBL" id="AP019799">
    <property type="protein sequence ID" value="BBL91443.1"/>
    <property type="molecule type" value="Genomic_DNA"/>
</dbReference>
<accession>A0A510ICJ5</accession>
<dbReference type="Gene3D" id="3.30.310.20">
    <property type="entry name" value="DNA-3-methyladenine glycosylase AlkA, N-terminal domain"/>
    <property type="match status" value="1"/>
</dbReference>
<dbReference type="PANTHER" id="PTHR43003">
    <property type="entry name" value="DNA-3-METHYLADENINE GLYCOSYLASE"/>
    <property type="match status" value="1"/>
</dbReference>
<dbReference type="Gene3D" id="1.10.1670.10">
    <property type="entry name" value="Helix-hairpin-Helix base-excision DNA repair enzymes (C-terminal)"/>
    <property type="match status" value="1"/>
</dbReference>